<organism evidence="1 2">
    <name type="scientific">Sporosarcina aquimarina</name>
    <dbReference type="NCBI Taxonomy" id="114975"/>
    <lineage>
        <taxon>Bacteria</taxon>
        <taxon>Bacillati</taxon>
        <taxon>Bacillota</taxon>
        <taxon>Bacilli</taxon>
        <taxon>Bacillales</taxon>
        <taxon>Caryophanaceae</taxon>
        <taxon>Sporosarcina</taxon>
    </lineage>
</organism>
<proteinExistence type="predicted"/>
<dbReference type="RefSeq" id="WP_317934475.1">
    <property type="nucleotide sequence ID" value="NZ_JAUBDH010000002.1"/>
</dbReference>
<dbReference type="EMBL" id="JAUBDH010000002">
    <property type="protein sequence ID" value="MDW0109083.1"/>
    <property type="molecule type" value="Genomic_DNA"/>
</dbReference>
<accession>A0ABU4FWK5</accession>
<gene>
    <name evidence="1" type="ORF">QT716_03350</name>
</gene>
<keyword evidence="2" id="KW-1185">Reference proteome</keyword>
<evidence type="ECO:0000313" key="2">
    <source>
        <dbReference type="Proteomes" id="UP001280629"/>
    </source>
</evidence>
<dbReference type="InterPro" id="IPR009920">
    <property type="entry name" value="HEPPP_synth_su1"/>
</dbReference>
<name>A0ABU4FWK5_9BACL</name>
<reference evidence="1 2" key="1">
    <citation type="submission" date="2023-06" db="EMBL/GenBank/DDBJ databases">
        <title>Sporosarcina sp. nov., isolated from Korean traditional fermented seafood 'Jeotgal'.</title>
        <authorList>
            <person name="Yang A.-I."/>
            <person name="Shin N.-R."/>
        </authorList>
    </citation>
    <scope>NUCLEOTIDE SEQUENCE [LARGE SCALE GENOMIC DNA]</scope>
    <source>
        <strain evidence="1 2">KCTC3840</strain>
    </source>
</reference>
<comment type="caution">
    <text evidence="1">The sequence shown here is derived from an EMBL/GenBank/DDBJ whole genome shotgun (WGS) entry which is preliminary data.</text>
</comment>
<dbReference type="Proteomes" id="UP001280629">
    <property type="component" value="Unassembled WGS sequence"/>
</dbReference>
<sequence length="238" mass="26815">MNKHNIHSILENYINDLNYALREPILHREIGDFPINPMKAFFLLLPVVNEGMQNDRIKGITLSLGAIHAALDIHDLIDIDKAVSAQQQLTVLAGDHFSGIHYKILAENGEFVFIRELSQTIAHINEQKTTLHQGKSESAAGLIAKLNVIECGCISTFYSEFEFEGYLKLAETALTYLRIKKMLDASKPQFTNVEPSTLKMAFETIEAALTKELQHMNFLNSELQQIIHELVNPLKSLS</sequence>
<dbReference type="Pfam" id="PF07307">
    <property type="entry name" value="HEPPP_synt_1"/>
    <property type="match status" value="1"/>
</dbReference>
<dbReference type="Gene3D" id="1.20.120.1450">
    <property type="match status" value="1"/>
</dbReference>
<protein>
    <submittedName>
        <fullName evidence="1">Heptaprenyl diphosphate synthase component 1</fullName>
    </submittedName>
</protein>
<evidence type="ECO:0000313" key="1">
    <source>
        <dbReference type="EMBL" id="MDW0109083.1"/>
    </source>
</evidence>